<evidence type="ECO:0000256" key="1">
    <source>
        <dbReference type="SAM" id="MobiDB-lite"/>
    </source>
</evidence>
<protein>
    <submittedName>
        <fullName evidence="2">Uncharacterized protein</fullName>
    </submittedName>
</protein>
<proteinExistence type="predicted"/>
<name>A0A6L2ZZ50_9LACT</name>
<dbReference type="Proteomes" id="UP000504756">
    <property type="component" value="Unassembled WGS sequence"/>
</dbReference>
<sequence length="273" mass="31923">MSEELKTIKELADELGISKKYLQNKISYEKKKQNLSIGNWKKISGKNTIVLSDKEQTLIKSWLNSLEDKQEDKADSLEDKQEDKADSLEDKQEDKADSLEDKQEDKADSLEDKQEDKADSLEDKQEDKADSLVDKQEDKADSLEDKQEDKEKSYLKERISVLEKFLDKEQTSNSELKKIIQQTQNLLDQQQRLALQDKKLLEEYKSEINELKALKMPREDMKDGSSIRGEAQEEIERLKAQLKLSEEERNKAKEKEPVKAESKKWWHFGRNVK</sequence>
<dbReference type="RefSeq" id="WP_176490786.1">
    <property type="nucleotide sequence ID" value="NZ_BLXU01000019.1"/>
</dbReference>
<dbReference type="EMBL" id="BLXU01000019">
    <property type="protein sequence ID" value="GFO52860.1"/>
    <property type="molecule type" value="Genomic_DNA"/>
</dbReference>
<accession>A0A6L2ZZ50</accession>
<dbReference type="AlphaFoldDB" id="A0A6L2ZZ50"/>
<reference evidence="2 3" key="1">
    <citation type="submission" date="2020-06" db="EMBL/GenBank/DDBJ databases">
        <title>Draft genome sequence of Lactic acid bacteria from Okinawan-style tofu.</title>
        <authorList>
            <person name="Takara I."/>
            <person name="Ikematsu S."/>
        </authorList>
    </citation>
    <scope>NUCLEOTIDE SEQUENCE [LARGE SCALE GENOMIC DNA]</scope>
    <source>
        <strain evidence="3">lg38</strain>
    </source>
</reference>
<comment type="caution">
    <text evidence="2">The sequence shown here is derived from an EMBL/GenBank/DDBJ whole genome shotgun (WGS) entry which is preliminary data.</text>
</comment>
<feature type="region of interest" description="Disordered" evidence="1">
    <location>
        <begin position="68"/>
        <end position="153"/>
    </location>
</feature>
<organism evidence="2 3">
    <name type="scientific">Lactococcus garvieae</name>
    <dbReference type="NCBI Taxonomy" id="1363"/>
    <lineage>
        <taxon>Bacteria</taxon>
        <taxon>Bacillati</taxon>
        <taxon>Bacillota</taxon>
        <taxon>Bacilli</taxon>
        <taxon>Lactobacillales</taxon>
        <taxon>Streptococcaceae</taxon>
        <taxon>Lactococcus</taxon>
    </lineage>
</organism>
<gene>
    <name evidence="2" type="ORF">ikelab_21350</name>
</gene>
<evidence type="ECO:0000313" key="2">
    <source>
        <dbReference type="EMBL" id="GFO52860.1"/>
    </source>
</evidence>
<evidence type="ECO:0000313" key="3">
    <source>
        <dbReference type="Proteomes" id="UP000504756"/>
    </source>
</evidence>